<reference evidence="2 3" key="1">
    <citation type="submission" date="2023-09" db="EMBL/GenBank/DDBJ databases">
        <authorList>
            <person name="Rey-Velasco X."/>
        </authorList>
    </citation>
    <scope>NUCLEOTIDE SEQUENCE [LARGE SCALE GENOMIC DNA]</scope>
    <source>
        <strain evidence="2 3">P385</strain>
    </source>
</reference>
<dbReference type="EMBL" id="JAVRHY010000009">
    <property type="protein sequence ID" value="MDT0618964.1"/>
    <property type="molecule type" value="Genomic_DNA"/>
</dbReference>
<feature type="transmembrane region" description="Helical" evidence="1">
    <location>
        <begin position="64"/>
        <end position="83"/>
    </location>
</feature>
<name>A0ABU3B912_9GAMM</name>
<dbReference type="RefSeq" id="WP_311659240.1">
    <property type="nucleotide sequence ID" value="NZ_JAVRHY010000009.1"/>
</dbReference>
<proteinExistence type="predicted"/>
<keyword evidence="3" id="KW-1185">Reference proteome</keyword>
<gene>
    <name evidence="2" type="ORF">RM531_10800</name>
</gene>
<keyword evidence="1" id="KW-0812">Transmembrane</keyword>
<evidence type="ECO:0000313" key="3">
    <source>
        <dbReference type="Proteomes" id="UP001259982"/>
    </source>
</evidence>
<sequence length="89" mass="8481">MSIIVWMAMGLVAGFVSSLIAGGHGPLLNSALGVIGAITGVTGAGAGAGALALNAADGRGVPGLGLYSVGAAVIGALLVVSIYHRLIRG</sequence>
<accession>A0ABU3B912</accession>
<dbReference type="Proteomes" id="UP001259982">
    <property type="component" value="Unassembled WGS sequence"/>
</dbReference>
<evidence type="ECO:0000313" key="2">
    <source>
        <dbReference type="EMBL" id="MDT0618964.1"/>
    </source>
</evidence>
<keyword evidence="1" id="KW-1133">Transmembrane helix</keyword>
<protein>
    <recommendedName>
        <fullName evidence="4">GlsB/YeaQ/YmgE family stress response membrane protein</fullName>
    </recommendedName>
</protein>
<evidence type="ECO:0008006" key="4">
    <source>
        <dbReference type="Google" id="ProtNLM"/>
    </source>
</evidence>
<keyword evidence="1" id="KW-0472">Membrane</keyword>
<comment type="caution">
    <text evidence="2">The sequence shown here is derived from an EMBL/GenBank/DDBJ whole genome shotgun (WGS) entry which is preliminary data.</text>
</comment>
<evidence type="ECO:0000256" key="1">
    <source>
        <dbReference type="SAM" id="Phobius"/>
    </source>
</evidence>
<organism evidence="2 3">
    <name type="scientific">Spectribacter acetivorans</name>
    <dbReference type="NCBI Taxonomy" id="3075603"/>
    <lineage>
        <taxon>Bacteria</taxon>
        <taxon>Pseudomonadati</taxon>
        <taxon>Pseudomonadota</taxon>
        <taxon>Gammaproteobacteria</taxon>
        <taxon>Salinisphaerales</taxon>
        <taxon>Salinisphaeraceae</taxon>
        <taxon>Spectribacter</taxon>
    </lineage>
</organism>
<feature type="transmembrane region" description="Helical" evidence="1">
    <location>
        <begin position="31"/>
        <end position="52"/>
    </location>
</feature>